<reference evidence="5" key="1">
    <citation type="journal article" date="2018" name="Nat. Microbiol.">
        <title>Leveraging single-cell genomics to expand the fungal tree of life.</title>
        <authorList>
            <person name="Ahrendt S.R."/>
            <person name="Quandt C.A."/>
            <person name="Ciobanu D."/>
            <person name="Clum A."/>
            <person name="Salamov A."/>
            <person name="Andreopoulos B."/>
            <person name="Cheng J.F."/>
            <person name="Woyke T."/>
            <person name="Pelin A."/>
            <person name="Henrissat B."/>
            <person name="Reynolds N.K."/>
            <person name="Benny G.L."/>
            <person name="Smith M.E."/>
            <person name="James T.Y."/>
            <person name="Grigoriev I.V."/>
        </authorList>
    </citation>
    <scope>NUCLEOTIDE SEQUENCE [LARGE SCALE GENOMIC DNA]</scope>
    <source>
        <strain evidence="5">RSA 1356</strain>
    </source>
</reference>
<dbReference type="Proteomes" id="UP000271241">
    <property type="component" value="Unassembled WGS sequence"/>
</dbReference>
<accession>A0A4P9XJC5</accession>
<evidence type="ECO:0000256" key="1">
    <source>
        <dbReference type="PROSITE-ProRule" id="PRU00182"/>
    </source>
</evidence>
<dbReference type="SUPFAM" id="SSF55174">
    <property type="entry name" value="Alpha-L RNA-binding motif"/>
    <property type="match status" value="1"/>
</dbReference>
<feature type="compositionally biased region" description="Acidic residues" evidence="2">
    <location>
        <begin position="254"/>
        <end position="265"/>
    </location>
</feature>
<proteinExistence type="predicted"/>
<keyword evidence="1" id="KW-0694">RNA-binding</keyword>
<dbReference type="SMART" id="SM00363">
    <property type="entry name" value="S4"/>
    <property type="match status" value="1"/>
</dbReference>
<feature type="region of interest" description="Disordered" evidence="2">
    <location>
        <begin position="317"/>
        <end position="343"/>
    </location>
</feature>
<evidence type="ECO:0000259" key="3">
    <source>
        <dbReference type="SMART" id="SM00363"/>
    </source>
</evidence>
<organism evidence="4 5">
    <name type="scientific">Thamnocephalis sphaerospora</name>
    <dbReference type="NCBI Taxonomy" id="78915"/>
    <lineage>
        <taxon>Eukaryota</taxon>
        <taxon>Fungi</taxon>
        <taxon>Fungi incertae sedis</taxon>
        <taxon>Zoopagomycota</taxon>
        <taxon>Zoopagomycotina</taxon>
        <taxon>Zoopagomycetes</taxon>
        <taxon>Zoopagales</taxon>
        <taxon>Sigmoideomycetaceae</taxon>
        <taxon>Thamnocephalis</taxon>
    </lineage>
</organism>
<dbReference type="STRING" id="78915.A0A4P9XJC5"/>
<dbReference type="Gene3D" id="3.30.2350.10">
    <property type="entry name" value="Pseudouridine synthase"/>
    <property type="match status" value="1"/>
</dbReference>
<feature type="region of interest" description="Disordered" evidence="2">
    <location>
        <begin position="249"/>
        <end position="271"/>
    </location>
</feature>
<evidence type="ECO:0000313" key="4">
    <source>
        <dbReference type="EMBL" id="RKP05852.1"/>
    </source>
</evidence>
<dbReference type="InterPro" id="IPR036986">
    <property type="entry name" value="S4_RNA-bd_sf"/>
</dbReference>
<name>A0A4P9XJC5_9FUNG</name>
<sequence>MPTDAEEQRIVAPEQASMRLYRFSQLNFSARLPSKRQCQLAIRAGEVRVNGYEAEETRRLKAGDVVTLHENARLRAQREFSRLGVQVCYEADYTAERVTDLDAKAAGAATMTPVVADKSRVEQAADQRRFLVAWKPAGIACQTLELADDQARALARQASMEAAGRVSAADASTLGMSTAGEVQTPSRAVYWLEKSACGWVLIARTDAAFDALKAQLREQTLTCLFRVMCKGKLGAVGAELQIPADTVSAHEVDSTTDDVDNDEMDETNRPAKVFNTNGPRVLAAMPLDCRVELHTASNHAGHLTTLDVRLNVHGRTRLTLPNASSRDSTGDGSSDIGTRPATESEIALRRDLLEQTGSLGRLIRRAFDAIDRPVIGLLPNSQSLPSGRGKGYMLSVTELKFEHPTTHAPLHFECGEPAKFDGVRQREARFNEQRRARDTEALEAAGLQRDVLDADGQSTPAAYLTGEKVCHVQSASASCANV</sequence>
<evidence type="ECO:0000313" key="5">
    <source>
        <dbReference type="Proteomes" id="UP000271241"/>
    </source>
</evidence>
<keyword evidence="5" id="KW-1185">Reference proteome</keyword>
<dbReference type="InterPro" id="IPR002942">
    <property type="entry name" value="S4_RNA-bd"/>
</dbReference>
<protein>
    <recommendedName>
        <fullName evidence="3">RNA-binding S4 domain-containing protein</fullName>
    </recommendedName>
</protein>
<evidence type="ECO:0000256" key="2">
    <source>
        <dbReference type="SAM" id="MobiDB-lite"/>
    </source>
</evidence>
<dbReference type="Gene3D" id="3.10.290.10">
    <property type="entry name" value="RNA-binding S4 domain"/>
    <property type="match status" value="1"/>
</dbReference>
<dbReference type="GO" id="GO:0003723">
    <property type="term" value="F:RNA binding"/>
    <property type="evidence" value="ECO:0007669"/>
    <property type="project" value="UniProtKB-KW"/>
</dbReference>
<feature type="compositionally biased region" description="Low complexity" evidence="2">
    <location>
        <begin position="324"/>
        <end position="339"/>
    </location>
</feature>
<dbReference type="AlphaFoldDB" id="A0A4P9XJC5"/>
<dbReference type="OrthoDB" id="269872at2759"/>
<feature type="domain" description="RNA-binding S4" evidence="3">
    <location>
        <begin position="21"/>
        <end position="79"/>
    </location>
</feature>
<dbReference type="EMBL" id="KZ993015">
    <property type="protein sequence ID" value="RKP05852.1"/>
    <property type="molecule type" value="Genomic_DNA"/>
</dbReference>
<gene>
    <name evidence="4" type="ORF">THASP1DRAFT_25722</name>
</gene>
<dbReference type="PROSITE" id="PS50889">
    <property type="entry name" value="S4"/>
    <property type="match status" value="1"/>
</dbReference>